<evidence type="ECO:0000256" key="2">
    <source>
        <dbReference type="ARBA" id="ARBA00022448"/>
    </source>
</evidence>
<dbReference type="PANTHER" id="PTHR30509:SF9">
    <property type="entry name" value="MULTIDRUG RESISTANCE PROTEIN MDTO"/>
    <property type="match status" value="1"/>
</dbReference>
<proteinExistence type="predicted"/>
<feature type="transmembrane region" description="Helical" evidence="7">
    <location>
        <begin position="501"/>
        <end position="520"/>
    </location>
</feature>
<organism evidence="8 9">
    <name type="scientific">Acinetobacter lanii</name>
    <dbReference type="NCBI Taxonomy" id="2715163"/>
    <lineage>
        <taxon>Bacteria</taxon>
        <taxon>Pseudomonadati</taxon>
        <taxon>Pseudomonadota</taxon>
        <taxon>Gammaproteobacteria</taxon>
        <taxon>Moraxellales</taxon>
        <taxon>Moraxellaceae</taxon>
        <taxon>Acinetobacter</taxon>
    </lineage>
</organism>
<dbReference type="PANTHER" id="PTHR30509">
    <property type="entry name" value="P-HYDROXYBENZOIC ACID EFFLUX PUMP SUBUNIT-RELATED"/>
    <property type="match status" value="1"/>
</dbReference>
<dbReference type="GO" id="GO:0022857">
    <property type="term" value="F:transmembrane transporter activity"/>
    <property type="evidence" value="ECO:0007669"/>
    <property type="project" value="InterPro"/>
</dbReference>
<dbReference type="KEGG" id="alj:G8D99_04755"/>
<accession>A0A6G8S2P3</accession>
<feature type="transmembrane region" description="Helical" evidence="7">
    <location>
        <begin position="90"/>
        <end position="109"/>
    </location>
</feature>
<feature type="transmembrane region" description="Helical" evidence="7">
    <location>
        <begin position="17"/>
        <end position="35"/>
    </location>
</feature>
<dbReference type="RefSeq" id="WP_166323106.1">
    <property type="nucleotide sequence ID" value="NZ_CP049916.1"/>
</dbReference>
<dbReference type="GO" id="GO:0005886">
    <property type="term" value="C:plasma membrane"/>
    <property type="evidence" value="ECO:0007669"/>
    <property type="project" value="UniProtKB-SubCell"/>
</dbReference>
<keyword evidence="3" id="KW-1003">Cell membrane</keyword>
<reference evidence="8 9" key="1">
    <citation type="submission" date="2020-03" db="EMBL/GenBank/DDBJ databases">
        <authorList>
            <person name="Zhu W."/>
        </authorList>
    </citation>
    <scope>NUCLEOTIDE SEQUENCE [LARGE SCALE GENOMIC DNA]</scope>
    <source>
        <strain evidence="8 9">185</strain>
    </source>
</reference>
<keyword evidence="9" id="KW-1185">Reference proteome</keyword>
<sequence>MLLIKPVLALNPSKSDWIFAIKTFIAGILALYISFSLDLAYPMWSICTVFIIANPYAGMSASKSFFRILGTMLGASVSIIVTPLLIHTPWLFTLFLALWVSVCLYISLLDRTPRSYIFMLAGYTAVIISFTIVNFSDTSTVFEIALSRFLEISVGVVCSAIVTMAFFPMNLGPAVETQIGKVLKDTQRVFDKILEESQSDTNYSETLQAITRDIASLHSMAIHLSYERSRIKGMTKPLQEMLHQLSMAVANLVAMAERIKQLDQMDVNYRYQLKITHDHIVDFLKNQTIQDAQDINALPDRFDRDFHNVSDFASTEQQIVLASLKMDMRHFIQNFHAIELMWQRIQKGDYSLPEILIPKNIRYPNLHRDYSTAVRGAISAFLVVMISTGVWILTGWKSGYMMAEMAAVTACILTALDNPVPGLKLFLRGNIYASIVVFLYAFGIFPNVTEFWQLALCLAPVLIFVLLLYPNPMLTPLAVPMMIGITMGMGFHNRYHLEVTSWFDGSMAMIFGPAISIWIMRTVRAMSPDMMAQRILSAHYKAVRKALYLPYGMRFRMHLRAMLDRIGVLNSKIVQSETLKQNINLAIIECSAVVDLARIQELMLKLKKDDHLLLSLEEFTLQLDDYLRAKELRQDAEAFHHKIMQHIERLSQESEHVQDLNVSQRLQISLNNIQNSLCHAEYKAV</sequence>
<feature type="transmembrane region" description="Helical" evidence="7">
    <location>
        <begin position="148"/>
        <end position="167"/>
    </location>
</feature>
<evidence type="ECO:0000256" key="1">
    <source>
        <dbReference type="ARBA" id="ARBA00004651"/>
    </source>
</evidence>
<dbReference type="AlphaFoldDB" id="A0A6G8S2P3"/>
<gene>
    <name evidence="8" type="ORF">G8D99_04755</name>
</gene>
<name>A0A6G8S2P3_9GAMM</name>
<feature type="transmembrane region" description="Helical" evidence="7">
    <location>
        <begin position="372"/>
        <end position="393"/>
    </location>
</feature>
<protein>
    <submittedName>
        <fullName evidence="8">FUSC family protein</fullName>
    </submittedName>
</protein>
<dbReference type="Proteomes" id="UP000501939">
    <property type="component" value="Chromosome"/>
</dbReference>
<evidence type="ECO:0000313" key="9">
    <source>
        <dbReference type="Proteomes" id="UP000501939"/>
    </source>
</evidence>
<keyword evidence="6 7" id="KW-0472">Membrane</keyword>
<evidence type="ECO:0000256" key="5">
    <source>
        <dbReference type="ARBA" id="ARBA00022989"/>
    </source>
</evidence>
<comment type="subcellular location">
    <subcellularLocation>
        <location evidence="1">Cell membrane</location>
        <topology evidence="1">Multi-pass membrane protein</topology>
    </subcellularLocation>
</comment>
<feature type="transmembrane region" description="Helical" evidence="7">
    <location>
        <begin position="425"/>
        <end position="445"/>
    </location>
</feature>
<dbReference type="InterPro" id="IPR006726">
    <property type="entry name" value="PHBA_efflux_AaeB/fusaric-R"/>
</dbReference>
<keyword evidence="5 7" id="KW-1133">Transmembrane helix</keyword>
<evidence type="ECO:0000313" key="8">
    <source>
        <dbReference type="EMBL" id="QIO08394.1"/>
    </source>
</evidence>
<dbReference type="EMBL" id="CP049916">
    <property type="protein sequence ID" value="QIO08394.1"/>
    <property type="molecule type" value="Genomic_DNA"/>
</dbReference>
<evidence type="ECO:0000256" key="7">
    <source>
        <dbReference type="SAM" id="Phobius"/>
    </source>
</evidence>
<keyword evidence="2" id="KW-0813">Transport</keyword>
<evidence type="ECO:0000256" key="4">
    <source>
        <dbReference type="ARBA" id="ARBA00022692"/>
    </source>
</evidence>
<dbReference type="Pfam" id="PF04632">
    <property type="entry name" value="FUSC"/>
    <property type="match status" value="1"/>
</dbReference>
<feature type="transmembrane region" description="Helical" evidence="7">
    <location>
        <begin position="116"/>
        <end position="136"/>
    </location>
</feature>
<evidence type="ECO:0000256" key="6">
    <source>
        <dbReference type="ARBA" id="ARBA00023136"/>
    </source>
</evidence>
<evidence type="ECO:0000256" key="3">
    <source>
        <dbReference type="ARBA" id="ARBA00022475"/>
    </source>
</evidence>
<keyword evidence="4 7" id="KW-0812">Transmembrane</keyword>
<feature type="transmembrane region" description="Helical" evidence="7">
    <location>
        <begin position="65"/>
        <end position="84"/>
    </location>
</feature>